<organism evidence="1 2">
    <name type="scientific">Amycolatopsis nalaikhensis</name>
    <dbReference type="NCBI Taxonomy" id="715472"/>
    <lineage>
        <taxon>Bacteria</taxon>
        <taxon>Bacillati</taxon>
        <taxon>Actinomycetota</taxon>
        <taxon>Actinomycetes</taxon>
        <taxon>Pseudonocardiales</taxon>
        <taxon>Pseudonocardiaceae</taxon>
        <taxon>Amycolatopsis</taxon>
    </lineage>
</organism>
<dbReference type="EMBL" id="CP127173">
    <property type="protein sequence ID" value="WIV56906.1"/>
    <property type="molecule type" value="Genomic_DNA"/>
</dbReference>
<reference evidence="1 2" key="1">
    <citation type="submission" date="2023-06" db="EMBL/GenBank/DDBJ databases">
        <authorList>
            <person name="Oyuntsetseg B."/>
            <person name="Kim S.B."/>
        </authorList>
    </citation>
    <scope>NUCLEOTIDE SEQUENCE [LARGE SCALE GENOMIC DNA]</scope>
    <source>
        <strain evidence="1 2">2-2</strain>
    </source>
</reference>
<evidence type="ECO:0000313" key="1">
    <source>
        <dbReference type="EMBL" id="WIV56906.1"/>
    </source>
</evidence>
<name>A0ABY8XMY5_9PSEU</name>
<evidence type="ECO:0000313" key="2">
    <source>
        <dbReference type="Proteomes" id="UP001227101"/>
    </source>
</evidence>
<proteinExistence type="predicted"/>
<sequence>MEITSGGTEGPRLDGELASRDTNVYGLVLGDHSPEELARTFARAGWRARKSSRDEYEVEHTWAQLRFFSDGDGAAVFAGTVEPADLTRLTGTFTSLGLSVRIDET</sequence>
<dbReference type="RefSeq" id="WP_285454109.1">
    <property type="nucleotide sequence ID" value="NZ_CP127173.1"/>
</dbReference>
<dbReference type="Proteomes" id="UP001227101">
    <property type="component" value="Chromosome"/>
</dbReference>
<protein>
    <submittedName>
        <fullName evidence="1">Uncharacterized protein</fullName>
    </submittedName>
</protein>
<gene>
    <name evidence="1" type="ORF">QP939_50495</name>
</gene>
<keyword evidence="2" id="KW-1185">Reference proteome</keyword>
<accession>A0ABY8XMY5</accession>